<dbReference type="GO" id="GO:0046332">
    <property type="term" value="F:SMAD binding"/>
    <property type="evidence" value="ECO:0007669"/>
    <property type="project" value="TreeGrafter"/>
</dbReference>
<dbReference type="PANTHER" id="PTHR24058:SF53">
    <property type="entry name" value="HOMEODOMAIN-INTERACTING PROTEIN KINASE 2"/>
    <property type="match status" value="1"/>
</dbReference>
<dbReference type="Proteomes" id="UP000192220">
    <property type="component" value="Unplaced"/>
</dbReference>
<keyword evidence="3 6" id="KW-0547">Nucleotide-binding</keyword>
<dbReference type="InterPro" id="IPR011009">
    <property type="entry name" value="Kinase-like_dom_sf"/>
</dbReference>
<evidence type="ECO:0000256" key="4">
    <source>
        <dbReference type="ARBA" id="ARBA00022777"/>
    </source>
</evidence>
<dbReference type="PROSITE" id="PS50011">
    <property type="entry name" value="PROTEIN_KINASE_DOM"/>
    <property type="match status" value="1"/>
</dbReference>
<dbReference type="GO" id="GO:0004674">
    <property type="term" value="F:protein serine/threonine kinase activity"/>
    <property type="evidence" value="ECO:0007669"/>
    <property type="project" value="UniProtKB-KW"/>
</dbReference>
<protein>
    <submittedName>
        <fullName evidence="10">Homeodomain-interacting protein kinase 4</fullName>
    </submittedName>
</protein>
<dbReference type="SUPFAM" id="SSF56112">
    <property type="entry name" value="Protein kinase-like (PK-like)"/>
    <property type="match status" value="1"/>
</dbReference>
<dbReference type="AlphaFoldDB" id="A0A2I4AMM1"/>
<dbReference type="GeneID" id="106512732"/>
<keyword evidence="9" id="KW-1185">Reference proteome</keyword>
<dbReference type="SMART" id="SM00220">
    <property type="entry name" value="S_TKc"/>
    <property type="match status" value="1"/>
</dbReference>
<dbReference type="KEGG" id="alim:106512732"/>
<sequence length="317" mass="36301">MNHLPYNSNDSYVKNNPEGNTDLIAFPKFKSRNLMSQIREGFTICNKSDVYHVEKILGKGSYGLVAMCRINERDQRVALKVVSKEDVYSAKIEKEAILQLRKFDPDQFNIMNCFDCFEFEGDFCFAFELLDRSLADFMEERHWAPLKVSEIRAIAKQLLVSLTALEEVKMTHTDIKLDNLMLVDHTSTPFKVKLIDFGLTHFTSDLHESVILQAPGYRAPEVFLGLLPNEAVDIWGLGVSLGELYLGQMVFSEKIEREILRSAVGLLGQPDKFVLDRACRATHYFTLHDTDSEITWKIKPARKHKRTSGERDGKETN</sequence>
<proteinExistence type="inferred from homology"/>
<evidence type="ECO:0000313" key="9">
    <source>
        <dbReference type="Proteomes" id="UP000192220"/>
    </source>
</evidence>
<dbReference type="InterPro" id="IPR017441">
    <property type="entry name" value="Protein_kinase_ATP_BS"/>
</dbReference>
<evidence type="ECO:0000256" key="5">
    <source>
        <dbReference type="ARBA" id="ARBA00022840"/>
    </source>
</evidence>
<dbReference type="InParanoid" id="A0A2I4AMM1"/>
<dbReference type="GO" id="GO:0003713">
    <property type="term" value="F:transcription coactivator activity"/>
    <property type="evidence" value="ECO:0007669"/>
    <property type="project" value="TreeGrafter"/>
</dbReference>
<dbReference type="GO" id="GO:0005737">
    <property type="term" value="C:cytoplasm"/>
    <property type="evidence" value="ECO:0007669"/>
    <property type="project" value="TreeGrafter"/>
</dbReference>
<dbReference type="GO" id="GO:0042771">
    <property type="term" value="P:intrinsic apoptotic signaling pathway in response to DNA damage by p53 class mediator"/>
    <property type="evidence" value="ECO:0007669"/>
    <property type="project" value="TreeGrafter"/>
</dbReference>
<accession>A0A2I4AMM1</accession>
<evidence type="ECO:0000256" key="3">
    <source>
        <dbReference type="ARBA" id="ARBA00022741"/>
    </source>
</evidence>
<evidence type="ECO:0000256" key="7">
    <source>
        <dbReference type="RuleBase" id="RU000304"/>
    </source>
</evidence>
<dbReference type="GO" id="GO:0045944">
    <property type="term" value="P:positive regulation of transcription by RNA polymerase II"/>
    <property type="evidence" value="ECO:0007669"/>
    <property type="project" value="TreeGrafter"/>
</dbReference>
<keyword evidence="2" id="KW-0808">Transferase</keyword>
<dbReference type="RefSeq" id="XP_013856738.1">
    <property type="nucleotide sequence ID" value="XM_014001284.1"/>
</dbReference>
<keyword evidence="5 6" id="KW-0067">ATP-binding</keyword>
<keyword evidence="4 10" id="KW-0418">Kinase</keyword>
<dbReference type="GO" id="GO:0005524">
    <property type="term" value="F:ATP binding"/>
    <property type="evidence" value="ECO:0007669"/>
    <property type="project" value="UniProtKB-UniRule"/>
</dbReference>
<gene>
    <name evidence="10" type="primary">LOC106512732</name>
</gene>
<dbReference type="GO" id="GO:0004713">
    <property type="term" value="F:protein tyrosine kinase activity"/>
    <property type="evidence" value="ECO:0007669"/>
    <property type="project" value="TreeGrafter"/>
</dbReference>
<evidence type="ECO:0000313" key="10">
    <source>
        <dbReference type="RefSeq" id="XP_013856738.1"/>
    </source>
</evidence>
<keyword evidence="10" id="KW-0238">DNA-binding</keyword>
<dbReference type="InterPro" id="IPR008271">
    <property type="entry name" value="Ser/Thr_kinase_AS"/>
</dbReference>
<evidence type="ECO:0000259" key="8">
    <source>
        <dbReference type="PROSITE" id="PS50011"/>
    </source>
</evidence>
<dbReference type="Gene3D" id="1.10.510.10">
    <property type="entry name" value="Transferase(Phosphotransferase) domain 1"/>
    <property type="match status" value="1"/>
</dbReference>
<dbReference type="Pfam" id="PF00069">
    <property type="entry name" value="Pkinase"/>
    <property type="match status" value="1"/>
</dbReference>
<comment type="similarity">
    <text evidence="7">Belongs to the protein kinase superfamily.</text>
</comment>
<keyword evidence="1 7" id="KW-0723">Serine/threonine-protein kinase</keyword>
<dbReference type="STRING" id="52670.A0A2I4AMM1"/>
<feature type="binding site" evidence="6">
    <location>
        <position position="80"/>
    </location>
    <ligand>
        <name>ATP</name>
        <dbReference type="ChEBI" id="CHEBI:30616"/>
    </ligand>
</feature>
<dbReference type="InterPro" id="IPR050494">
    <property type="entry name" value="Ser_Thr_dual-spec_kinase"/>
</dbReference>
<keyword evidence="10" id="KW-0371">Homeobox</keyword>
<name>A0A2I4AMM1_AUSLI</name>
<evidence type="ECO:0000256" key="6">
    <source>
        <dbReference type="PROSITE-ProRule" id="PRU10141"/>
    </source>
</evidence>
<feature type="non-terminal residue" evidence="10">
    <location>
        <position position="317"/>
    </location>
</feature>
<dbReference type="GO" id="GO:0003714">
    <property type="term" value="F:transcription corepressor activity"/>
    <property type="evidence" value="ECO:0007669"/>
    <property type="project" value="TreeGrafter"/>
</dbReference>
<dbReference type="PANTHER" id="PTHR24058">
    <property type="entry name" value="DUAL SPECIFICITY PROTEIN KINASE"/>
    <property type="match status" value="1"/>
</dbReference>
<dbReference type="OrthoDB" id="8429616at2759"/>
<dbReference type="Gene3D" id="3.30.200.20">
    <property type="entry name" value="Phosphorylase Kinase, domain 1"/>
    <property type="match status" value="1"/>
</dbReference>
<dbReference type="PROSITE" id="PS00107">
    <property type="entry name" value="PROTEIN_KINASE_ATP"/>
    <property type="match status" value="1"/>
</dbReference>
<reference evidence="10" key="1">
    <citation type="submission" date="2025-08" db="UniProtKB">
        <authorList>
            <consortium name="RefSeq"/>
        </authorList>
    </citation>
    <scope>IDENTIFICATION</scope>
</reference>
<organism evidence="9 10">
    <name type="scientific">Austrofundulus limnaeus</name>
    <name type="common">Annual killifish</name>
    <dbReference type="NCBI Taxonomy" id="52670"/>
    <lineage>
        <taxon>Eukaryota</taxon>
        <taxon>Metazoa</taxon>
        <taxon>Chordata</taxon>
        <taxon>Craniata</taxon>
        <taxon>Vertebrata</taxon>
        <taxon>Euteleostomi</taxon>
        <taxon>Actinopterygii</taxon>
        <taxon>Neopterygii</taxon>
        <taxon>Teleostei</taxon>
        <taxon>Neoteleostei</taxon>
        <taxon>Acanthomorphata</taxon>
        <taxon>Ovalentaria</taxon>
        <taxon>Atherinomorphae</taxon>
        <taxon>Cyprinodontiformes</taxon>
        <taxon>Rivulidae</taxon>
        <taxon>Austrofundulus</taxon>
    </lineage>
</organism>
<dbReference type="GO" id="GO:0007224">
    <property type="term" value="P:smoothened signaling pathway"/>
    <property type="evidence" value="ECO:0007669"/>
    <property type="project" value="TreeGrafter"/>
</dbReference>
<evidence type="ECO:0000256" key="1">
    <source>
        <dbReference type="ARBA" id="ARBA00022527"/>
    </source>
</evidence>
<evidence type="ECO:0000256" key="2">
    <source>
        <dbReference type="ARBA" id="ARBA00022679"/>
    </source>
</evidence>
<dbReference type="PROSITE" id="PS00108">
    <property type="entry name" value="PROTEIN_KINASE_ST"/>
    <property type="match status" value="1"/>
</dbReference>
<dbReference type="InterPro" id="IPR000719">
    <property type="entry name" value="Prot_kinase_dom"/>
</dbReference>
<feature type="domain" description="Protein kinase" evidence="8">
    <location>
        <begin position="51"/>
        <end position="317"/>
    </location>
</feature>
<dbReference type="GO" id="GO:0016605">
    <property type="term" value="C:PML body"/>
    <property type="evidence" value="ECO:0007669"/>
    <property type="project" value="TreeGrafter"/>
</dbReference>